<feature type="transmembrane region" description="Helical" evidence="8">
    <location>
        <begin position="139"/>
        <end position="159"/>
    </location>
</feature>
<name>A0A1M6J9M5_9CLOT</name>
<keyword evidence="4 8" id="KW-0812">Transmembrane</keyword>
<evidence type="ECO:0000256" key="4">
    <source>
        <dbReference type="ARBA" id="ARBA00022692"/>
    </source>
</evidence>
<feature type="transmembrane region" description="Helical" evidence="8">
    <location>
        <begin position="57"/>
        <end position="76"/>
    </location>
</feature>
<dbReference type="Pfam" id="PF04647">
    <property type="entry name" value="AgrB"/>
    <property type="match status" value="1"/>
</dbReference>
<dbReference type="Proteomes" id="UP000184080">
    <property type="component" value="Unassembled WGS sequence"/>
</dbReference>
<evidence type="ECO:0000256" key="2">
    <source>
        <dbReference type="ARBA" id="ARBA00022654"/>
    </source>
</evidence>
<evidence type="ECO:0000256" key="7">
    <source>
        <dbReference type="ARBA" id="ARBA00023136"/>
    </source>
</evidence>
<keyword evidence="7 8" id="KW-0472">Membrane</keyword>
<dbReference type="InterPro" id="IPR006741">
    <property type="entry name" value="AgrB"/>
</dbReference>
<keyword evidence="10" id="KW-1185">Reference proteome</keyword>
<evidence type="ECO:0000313" key="9">
    <source>
        <dbReference type="EMBL" id="SHJ43389.1"/>
    </source>
</evidence>
<dbReference type="GO" id="GO:0016020">
    <property type="term" value="C:membrane"/>
    <property type="evidence" value="ECO:0007669"/>
    <property type="project" value="InterPro"/>
</dbReference>
<dbReference type="RefSeq" id="WP_073008379.1">
    <property type="nucleotide sequence ID" value="NZ_FQZO01000005.1"/>
</dbReference>
<accession>A0A1M6J9M5</accession>
<evidence type="ECO:0000256" key="5">
    <source>
        <dbReference type="ARBA" id="ARBA00022801"/>
    </source>
</evidence>
<proteinExistence type="predicted"/>
<dbReference type="OrthoDB" id="2044325at2"/>
<sequence>MIDKLALQLTSYICTESYNNVKDRARIQYGLSVILSEGFKIISLILFFNIIHKENYFYFSLLILLSTRVFAGGVHLKGHLNCLIITILIFILTSVLAPLIPRLPQVYYLLVGIASFLIALVRAPILSVRRPIKNNKKKLQYKFIAALSVALWTITLLFLENTPYTNCGFSTILIQNIQLVLVKKPKL</sequence>
<gene>
    <name evidence="9" type="ORF">SAMN05444401_3005</name>
</gene>
<dbReference type="AlphaFoldDB" id="A0A1M6J9M5"/>
<evidence type="ECO:0000256" key="1">
    <source>
        <dbReference type="ARBA" id="ARBA00022475"/>
    </source>
</evidence>
<keyword evidence="3" id="KW-0645">Protease</keyword>
<keyword evidence="1" id="KW-1003">Cell membrane</keyword>
<dbReference type="SMART" id="SM00793">
    <property type="entry name" value="AgrB"/>
    <property type="match status" value="1"/>
</dbReference>
<dbReference type="GO" id="GO:0006508">
    <property type="term" value="P:proteolysis"/>
    <property type="evidence" value="ECO:0007669"/>
    <property type="project" value="UniProtKB-KW"/>
</dbReference>
<dbReference type="GO" id="GO:0009372">
    <property type="term" value="P:quorum sensing"/>
    <property type="evidence" value="ECO:0007669"/>
    <property type="project" value="UniProtKB-KW"/>
</dbReference>
<organism evidence="9 10">
    <name type="scientific">Clostridium amylolyticum</name>
    <dbReference type="NCBI Taxonomy" id="1121298"/>
    <lineage>
        <taxon>Bacteria</taxon>
        <taxon>Bacillati</taxon>
        <taxon>Bacillota</taxon>
        <taxon>Clostridia</taxon>
        <taxon>Eubacteriales</taxon>
        <taxon>Clostridiaceae</taxon>
        <taxon>Clostridium</taxon>
    </lineage>
</organism>
<protein>
    <submittedName>
        <fullName evidence="9">Accessory gene regulator B</fullName>
    </submittedName>
</protein>
<dbReference type="GO" id="GO:0008233">
    <property type="term" value="F:peptidase activity"/>
    <property type="evidence" value="ECO:0007669"/>
    <property type="project" value="UniProtKB-KW"/>
</dbReference>
<evidence type="ECO:0000256" key="8">
    <source>
        <dbReference type="SAM" id="Phobius"/>
    </source>
</evidence>
<feature type="transmembrane region" description="Helical" evidence="8">
    <location>
        <begin position="106"/>
        <end position="127"/>
    </location>
</feature>
<evidence type="ECO:0000256" key="6">
    <source>
        <dbReference type="ARBA" id="ARBA00022989"/>
    </source>
</evidence>
<keyword evidence="5" id="KW-0378">Hydrolase</keyword>
<evidence type="ECO:0000256" key="3">
    <source>
        <dbReference type="ARBA" id="ARBA00022670"/>
    </source>
</evidence>
<keyword evidence="2" id="KW-0673">Quorum sensing</keyword>
<dbReference type="STRING" id="1121298.SAMN05444401_3005"/>
<evidence type="ECO:0000313" key="10">
    <source>
        <dbReference type="Proteomes" id="UP000184080"/>
    </source>
</evidence>
<reference evidence="9 10" key="1">
    <citation type="submission" date="2016-11" db="EMBL/GenBank/DDBJ databases">
        <authorList>
            <person name="Jaros S."/>
            <person name="Januszkiewicz K."/>
            <person name="Wedrychowicz H."/>
        </authorList>
    </citation>
    <scope>NUCLEOTIDE SEQUENCE [LARGE SCALE GENOMIC DNA]</scope>
    <source>
        <strain evidence="9 10">DSM 21864</strain>
    </source>
</reference>
<feature type="transmembrane region" description="Helical" evidence="8">
    <location>
        <begin position="83"/>
        <end position="100"/>
    </location>
</feature>
<keyword evidence="6 8" id="KW-1133">Transmembrane helix</keyword>
<dbReference type="EMBL" id="FQZO01000005">
    <property type="protein sequence ID" value="SHJ43389.1"/>
    <property type="molecule type" value="Genomic_DNA"/>
</dbReference>
<feature type="transmembrane region" description="Helical" evidence="8">
    <location>
        <begin position="29"/>
        <end position="51"/>
    </location>
</feature>